<comment type="catalytic activity">
    <reaction evidence="1 11 12">
        <text>[protein]-peptidylproline (omega=180) = [protein]-peptidylproline (omega=0)</text>
        <dbReference type="Rhea" id="RHEA:16237"/>
        <dbReference type="Rhea" id="RHEA-COMP:10747"/>
        <dbReference type="Rhea" id="RHEA-COMP:10748"/>
        <dbReference type="ChEBI" id="CHEBI:83833"/>
        <dbReference type="ChEBI" id="CHEBI:83834"/>
        <dbReference type="EC" id="5.2.1.8"/>
    </reaction>
</comment>
<keyword evidence="9 11" id="KW-0131">Cell cycle</keyword>
<dbReference type="SUPFAM" id="SSF102735">
    <property type="entry name" value="Trigger factor ribosome-binding domain"/>
    <property type="match status" value="1"/>
</dbReference>
<keyword evidence="7 11" id="KW-0143">Chaperone</keyword>
<name>A0ABS0TLR3_SERPR</name>
<dbReference type="Pfam" id="PF05698">
    <property type="entry name" value="Trigger_C"/>
    <property type="match status" value="1"/>
</dbReference>
<evidence type="ECO:0000256" key="12">
    <source>
        <dbReference type="PROSITE-ProRule" id="PRU00277"/>
    </source>
</evidence>
<dbReference type="InterPro" id="IPR008880">
    <property type="entry name" value="Trigger_fac_C"/>
</dbReference>
<sequence length="434" mass="48243">MQVSVETTQGLGRRLSITVPADTIKQAIKKELINAAKSVRIDGFRKGHVPMNIVEQRYGASVRQDVLGDAMQRSFVDAIIKEKINPAGAPNYVPGEYKEGEDFTFAVEFEVYPEVELKGLDGIEVEKPVVEVNDADVDTMLDTLRKQQATWKETDRAAQAEDRVTVDFSGSIDGEEFEGGKASDFVLAMGQGRMIPGFEEGLVGHKAGEEFAIDVNFPEDYHAENLKGKAAKFDIVLKKVEERELPELTEEFIKRFGVADGSTEGLRAEVRKNMERELKGAVRNRIKTQAIDGLVSANEIDVPAALIDGEVDVLRRQAAQRFGGNEKQALELPRELFEEQAKRRVVVGLLLGEVISTNDLKADEDRVKTLIEEMASAYEDPSEVVEFYSKNKELMNNMRNVALEEQAVEALLAKAKVTEKATTFSELMNQTQQA</sequence>
<comment type="subcellular location">
    <subcellularLocation>
        <location evidence="11">Cytoplasm</location>
    </subcellularLocation>
    <text evidence="11">About half TF is bound to the ribosome near the polypeptide exit tunnel while the other half is free in the cytoplasm.</text>
</comment>
<evidence type="ECO:0000256" key="9">
    <source>
        <dbReference type="ARBA" id="ARBA00023306"/>
    </source>
</evidence>
<dbReference type="EC" id="5.2.1.8" evidence="3 11"/>
<keyword evidence="6 11" id="KW-0697">Rotamase</keyword>
<evidence type="ECO:0000256" key="2">
    <source>
        <dbReference type="ARBA" id="ARBA00005464"/>
    </source>
</evidence>
<dbReference type="InterPro" id="IPR036611">
    <property type="entry name" value="Trigger_fac_ribosome-bd_sf"/>
</dbReference>
<accession>A0ABS0TLR3</accession>
<dbReference type="InterPro" id="IPR005215">
    <property type="entry name" value="Trig_fac"/>
</dbReference>
<dbReference type="PROSITE" id="PS50059">
    <property type="entry name" value="FKBP_PPIASE"/>
    <property type="match status" value="1"/>
</dbReference>
<reference evidence="15 16" key="1">
    <citation type="submission" date="2020-12" db="EMBL/GenBank/DDBJ databases">
        <title>Enhanced detection system for hospital associated transmission using whole genome sequencing surveillance.</title>
        <authorList>
            <person name="Harrison L.H."/>
            <person name="Van Tyne D."/>
            <person name="Marsh J.W."/>
            <person name="Griffith M.P."/>
            <person name="Snyder D.J."/>
            <person name="Cooper V.S."/>
            <person name="Mustapha M."/>
        </authorList>
    </citation>
    <scope>NUCLEOTIDE SEQUENCE [LARGE SCALE GENOMIC DNA]</scope>
    <source>
        <strain evidence="15 16">SER00238</strain>
    </source>
</reference>
<comment type="domain">
    <text evidence="11">Consists of 3 domains; the N-terminus binds the ribosome, the middle domain has PPIase activity, while the C-terminus has intrinsic chaperone activity on its own.</text>
</comment>
<evidence type="ECO:0000256" key="1">
    <source>
        <dbReference type="ARBA" id="ARBA00000971"/>
    </source>
</evidence>
<evidence type="ECO:0000256" key="7">
    <source>
        <dbReference type="ARBA" id="ARBA00023186"/>
    </source>
</evidence>
<dbReference type="Pfam" id="PF00254">
    <property type="entry name" value="FKBP_C"/>
    <property type="match status" value="1"/>
</dbReference>
<comment type="function">
    <text evidence="11">Involved in protein export. Acts as a chaperone by maintaining the newly synthesized protein in an open conformation. Functions as a peptidyl-prolyl cis-trans isomerase.</text>
</comment>
<dbReference type="RefSeq" id="WP_112347697.1">
    <property type="nucleotide sequence ID" value="NZ_CAMIPQ010000001.1"/>
</dbReference>
<dbReference type="InterPro" id="IPR001179">
    <property type="entry name" value="PPIase_FKBP_dom"/>
</dbReference>
<evidence type="ECO:0000256" key="5">
    <source>
        <dbReference type="ARBA" id="ARBA00022618"/>
    </source>
</evidence>
<feature type="domain" description="PPIase FKBP-type" evidence="14">
    <location>
        <begin position="161"/>
        <end position="246"/>
    </location>
</feature>
<dbReference type="SUPFAM" id="SSF109998">
    <property type="entry name" value="Triger factor/SurA peptide-binding domain-like"/>
    <property type="match status" value="1"/>
</dbReference>
<keyword evidence="16" id="KW-1185">Reference proteome</keyword>
<evidence type="ECO:0000256" key="10">
    <source>
        <dbReference type="ARBA" id="ARBA00029986"/>
    </source>
</evidence>
<dbReference type="InterPro" id="IPR046357">
    <property type="entry name" value="PPIase_dom_sf"/>
</dbReference>
<protein>
    <recommendedName>
        <fullName evidence="4 11">Trigger factor</fullName>
        <shortName evidence="11">TF</shortName>
        <ecNumber evidence="3 11">5.2.1.8</ecNumber>
    </recommendedName>
    <alternativeName>
        <fullName evidence="10 11">PPIase</fullName>
    </alternativeName>
</protein>
<dbReference type="Gene3D" id="3.10.50.40">
    <property type="match status" value="1"/>
</dbReference>
<dbReference type="PIRSF" id="PIRSF003095">
    <property type="entry name" value="Trigger_factor"/>
    <property type="match status" value="1"/>
</dbReference>
<evidence type="ECO:0000256" key="11">
    <source>
        <dbReference type="HAMAP-Rule" id="MF_00303"/>
    </source>
</evidence>
<dbReference type="Pfam" id="PF05697">
    <property type="entry name" value="Trigger_N"/>
    <property type="match status" value="1"/>
</dbReference>
<comment type="caution">
    <text evidence="15">The sequence shown here is derived from an EMBL/GenBank/DDBJ whole genome shotgun (WGS) entry which is preliminary data.</text>
</comment>
<keyword evidence="5 11" id="KW-0132">Cell division</keyword>
<keyword evidence="11" id="KW-0963">Cytoplasm</keyword>
<evidence type="ECO:0000256" key="6">
    <source>
        <dbReference type="ARBA" id="ARBA00023110"/>
    </source>
</evidence>
<evidence type="ECO:0000313" key="15">
    <source>
        <dbReference type="EMBL" id="MBI6179286.1"/>
    </source>
</evidence>
<dbReference type="NCBIfam" id="TIGR00115">
    <property type="entry name" value="tig"/>
    <property type="match status" value="1"/>
</dbReference>
<evidence type="ECO:0000256" key="3">
    <source>
        <dbReference type="ARBA" id="ARBA00013194"/>
    </source>
</evidence>
<evidence type="ECO:0000256" key="8">
    <source>
        <dbReference type="ARBA" id="ARBA00023235"/>
    </source>
</evidence>
<comment type="similarity">
    <text evidence="2 11 13">Belongs to the FKBP-type PPIase family. Tig subfamily.</text>
</comment>
<dbReference type="Gene3D" id="1.10.3120.10">
    <property type="entry name" value="Trigger factor, C-terminal domain"/>
    <property type="match status" value="1"/>
</dbReference>
<evidence type="ECO:0000313" key="16">
    <source>
        <dbReference type="Proteomes" id="UP000639004"/>
    </source>
</evidence>
<dbReference type="HAMAP" id="MF_00303">
    <property type="entry name" value="Trigger_factor_Tig"/>
    <property type="match status" value="1"/>
</dbReference>
<gene>
    <name evidence="11 15" type="primary">tig</name>
    <name evidence="15" type="ORF">JEQ07_02555</name>
</gene>
<dbReference type="Gene3D" id="3.30.70.1050">
    <property type="entry name" value="Trigger factor ribosome-binding domain"/>
    <property type="match status" value="1"/>
</dbReference>
<dbReference type="InterPro" id="IPR037041">
    <property type="entry name" value="Trigger_fac_C_sf"/>
</dbReference>
<dbReference type="InterPro" id="IPR027304">
    <property type="entry name" value="Trigger_fact/SurA_dom_sf"/>
</dbReference>
<organism evidence="15 16">
    <name type="scientific">Serratia proteamaculans</name>
    <dbReference type="NCBI Taxonomy" id="28151"/>
    <lineage>
        <taxon>Bacteria</taxon>
        <taxon>Pseudomonadati</taxon>
        <taxon>Pseudomonadota</taxon>
        <taxon>Gammaproteobacteria</taxon>
        <taxon>Enterobacterales</taxon>
        <taxon>Yersiniaceae</taxon>
        <taxon>Serratia</taxon>
    </lineage>
</organism>
<dbReference type="InterPro" id="IPR008881">
    <property type="entry name" value="Trigger_fac_ribosome-bd_bac"/>
</dbReference>
<dbReference type="SUPFAM" id="SSF54534">
    <property type="entry name" value="FKBP-like"/>
    <property type="match status" value="1"/>
</dbReference>
<dbReference type="Proteomes" id="UP000639004">
    <property type="component" value="Unassembled WGS sequence"/>
</dbReference>
<dbReference type="PANTHER" id="PTHR30560">
    <property type="entry name" value="TRIGGER FACTOR CHAPERONE AND PEPTIDYL-PROLYL CIS/TRANS ISOMERASE"/>
    <property type="match status" value="1"/>
</dbReference>
<dbReference type="PANTHER" id="PTHR30560:SF3">
    <property type="entry name" value="TRIGGER FACTOR-LIKE PROTEIN TIG, CHLOROPLASTIC"/>
    <property type="match status" value="1"/>
</dbReference>
<proteinExistence type="inferred from homology"/>
<evidence type="ECO:0000259" key="14">
    <source>
        <dbReference type="PROSITE" id="PS50059"/>
    </source>
</evidence>
<evidence type="ECO:0000256" key="4">
    <source>
        <dbReference type="ARBA" id="ARBA00016902"/>
    </source>
</evidence>
<keyword evidence="8 11" id="KW-0413">Isomerase</keyword>
<evidence type="ECO:0000256" key="13">
    <source>
        <dbReference type="RuleBase" id="RU003914"/>
    </source>
</evidence>
<dbReference type="EMBL" id="JAEHSL010000001">
    <property type="protein sequence ID" value="MBI6179286.1"/>
    <property type="molecule type" value="Genomic_DNA"/>
</dbReference>
<dbReference type="GO" id="GO:0003755">
    <property type="term" value="F:peptidyl-prolyl cis-trans isomerase activity"/>
    <property type="evidence" value="ECO:0007669"/>
    <property type="project" value="UniProtKB-EC"/>
</dbReference>